<proteinExistence type="predicted"/>
<dbReference type="Proteomes" id="UP000199645">
    <property type="component" value="Unassembled WGS sequence"/>
</dbReference>
<reference evidence="1 2" key="1">
    <citation type="submission" date="2016-10" db="EMBL/GenBank/DDBJ databases">
        <authorList>
            <person name="de Groot N.N."/>
        </authorList>
    </citation>
    <scope>NUCLEOTIDE SEQUENCE [LARGE SCALE GENOMIC DNA]</scope>
    <source>
        <strain evidence="1 2">DSM 43019</strain>
    </source>
</reference>
<gene>
    <name evidence="1" type="ORF">SAMN05421541_103318</name>
</gene>
<dbReference type="AlphaFoldDB" id="A0A1I2D069"/>
<dbReference type="STRING" id="35752.SAMN05421541_103318"/>
<protein>
    <submittedName>
        <fullName evidence="1">Uncharacterized protein</fullName>
    </submittedName>
</protein>
<evidence type="ECO:0000313" key="2">
    <source>
        <dbReference type="Proteomes" id="UP000199645"/>
    </source>
</evidence>
<sequence length="451" mass="47264">MMWGEVHVFQGRMFVTRGAQTTGVHVGEELSDAELGAAILEFYGRPGIAEADRGEAWRMFCTEVAGAPAGRYWPEKTARVFRETGDSGTWCVVAGHFSDRVPVPAEPAVDFPQRLGAVVRRELAALAPNWPRVRSAVIMTTATGRWVVVPHDRGTVSGPAHAVDAGAGPLLTAVRAALADSGGATMSWADSLAAAGIDPHLLRGGAQVMFDELADGSVRLVGEGSAANRPVGERTWTGRADDLAAACAEAGRMLAELPVEHLPPGTPSGTSFGIKCTWLAVRGTSVEEVAAAVGLTGARPAGWDEGVAAADDEQVFVTPPIAGWILVVNTVHVHGAESVAQLSARLGAEVQYFGNHRVSDYAEWARAVDGRLVRHVLCGEGLEPGVHAEEVGVPTPVEIEIGFSATDPGAVWADEDDVMRVAGAWSIDPITLDVVESSPRDGLLGRFGAAG</sequence>
<keyword evidence="2" id="KW-1185">Reference proteome</keyword>
<accession>A0A1I2D069</accession>
<dbReference type="EMBL" id="FONV01000003">
    <property type="protein sequence ID" value="SFE73957.1"/>
    <property type="molecule type" value="Genomic_DNA"/>
</dbReference>
<name>A0A1I2D069_9ACTN</name>
<organism evidence="1 2">
    <name type="scientific">Actinoplanes philippinensis</name>
    <dbReference type="NCBI Taxonomy" id="35752"/>
    <lineage>
        <taxon>Bacteria</taxon>
        <taxon>Bacillati</taxon>
        <taxon>Actinomycetota</taxon>
        <taxon>Actinomycetes</taxon>
        <taxon>Micromonosporales</taxon>
        <taxon>Micromonosporaceae</taxon>
        <taxon>Actinoplanes</taxon>
    </lineage>
</organism>
<evidence type="ECO:0000313" key="1">
    <source>
        <dbReference type="EMBL" id="SFE73957.1"/>
    </source>
</evidence>